<gene>
    <name evidence="14" type="ORF">WJX81_006765</name>
</gene>
<dbReference type="PANTHER" id="PTHR47835">
    <property type="entry name" value="HFM1, ATP DEPENDENT DNA HELICASE HOMOLOG"/>
    <property type="match status" value="1"/>
</dbReference>
<comment type="similarity">
    <text evidence="1">Belongs to the helicase family. SKI2 subfamily.</text>
</comment>
<keyword evidence="7" id="KW-0469">Meiosis</keyword>
<dbReference type="PROSITE" id="PS51194">
    <property type="entry name" value="HELICASE_CTER"/>
    <property type="match status" value="1"/>
</dbReference>
<dbReference type="SMART" id="SM00490">
    <property type="entry name" value="HELICc"/>
    <property type="match status" value="1"/>
</dbReference>
<dbReference type="SMART" id="SM00487">
    <property type="entry name" value="DEXDc"/>
    <property type="match status" value="1"/>
</dbReference>
<comment type="catalytic activity">
    <reaction evidence="10">
        <text>ATP + H2O = ADP + phosphate + H(+)</text>
        <dbReference type="Rhea" id="RHEA:13065"/>
        <dbReference type="ChEBI" id="CHEBI:15377"/>
        <dbReference type="ChEBI" id="CHEBI:15378"/>
        <dbReference type="ChEBI" id="CHEBI:30616"/>
        <dbReference type="ChEBI" id="CHEBI:43474"/>
        <dbReference type="ChEBI" id="CHEBI:456216"/>
        <dbReference type="EC" id="5.6.2.4"/>
    </reaction>
</comment>
<evidence type="ECO:0000256" key="6">
    <source>
        <dbReference type="ARBA" id="ARBA00023235"/>
    </source>
</evidence>
<dbReference type="SUPFAM" id="SSF158702">
    <property type="entry name" value="Sec63 N-terminal domain-like"/>
    <property type="match status" value="1"/>
</dbReference>
<evidence type="ECO:0000256" key="7">
    <source>
        <dbReference type="ARBA" id="ARBA00023254"/>
    </source>
</evidence>
<evidence type="ECO:0000313" key="15">
    <source>
        <dbReference type="Proteomes" id="UP001445335"/>
    </source>
</evidence>
<dbReference type="InterPro" id="IPR052247">
    <property type="entry name" value="Meiotic_Crossover_Helicase"/>
</dbReference>
<dbReference type="PANTHER" id="PTHR47835:SF3">
    <property type="entry name" value="HELICASE FOR MEIOSIS 1"/>
    <property type="match status" value="1"/>
</dbReference>
<keyword evidence="4" id="KW-0347">Helicase</keyword>
<evidence type="ECO:0000259" key="13">
    <source>
        <dbReference type="PROSITE" id="PS51194"/>
    </source>
</evidence>
<dbReference type="AlphaFoldDB" id="A0AAW1RE29"/>
<protein>
    <recommendedName>
        <fullName evidence="9">DNA 3'-5' helicase</fullName>
        <ecNumber evidence="9">5.6.2.4</ecNumber>
    </recommendedName>
</protein>
<keyword evidence="6" id="KW-0413">Isomerase</keyword>
<evidence type="ECO:0000256" key="1">
    <source>
        <dbReference type="ARBA" id="ARBA00010140"/>
    </source>
</evidence>
<feature type="compositionally biased region" description="Basic residues" evidence="11">
    <location>
        <begin position="894"/>
        <end position="904"/>
    </location>
</feature>
<dbReference type="Gene3D" id="3.40.50.300">
    <property type="entry name" value="P-loop containing nucleotide triphosphate hydrolases"/>
    <property type="match status" value="3"/>
</dbReference>
<dbReference type="InterPro" id="IPR004179">
    <property type="entry name" value="Sec63-dom"/>
</dbReference>
<dbReference type="Gene3D" id="1.10.3380.10">
    <property type="entry name" value="Sec63 N-terminal domain-like domain"/>
    <property type="match status" value="1"/>
</dbReference>
<dbReference type="SMART" id="SM00973">
    <property type="entry name" value="Sec63"/>
    <property type="match status" value="1"/>
</dbReference>
<comment type="catalytic activity">
    <reaction evidence="8">
        <text>Couples ATP hydrolysis with the unwinding of duplex DNA by translocating in the 3'-5' direction.</text>
        <dbReference type="EC" id="5.6.2.4"/>
    </reaction>
</comment>
<dbReference type="InterPro" id="IPR011545">
    <property type="entry name" value="DEAD/DEAH_box_helicase_dom"/>
</dbReference>
<organism evidence="14 15">
    <name type="scientific">Elliptochloris bilobata</name>
    <dbReference type="NCBI Taxonomy" id="381761"/>
    <lineage>
        <taxon>Eukaryota</taxon>
        <taxon>Viridiplantae</taxon>
        <taxon>Chlorophyta</taxon>
        <taxon>core chlorophytes</taxon>
        <taxon>Trebouxiophyceae</taxon>
        <taxon>Trebouxiophyceae incertae sedis</taxon>
        <taxon>Elliptochloris clade</taxon>
        <taxon>Elliptochloris</taxon>
    </lineage>
</organism>
<dbReference type="PROSITE" id="PS51192">
    <property type="entry name" value="HELICASE_ATP_BIND_1"/>
    <property type="match status" value="1"/>
</dbReference>
<evidence type="ECO:0000313" key="14">
    <source>
        <dbReference type="EMBL" id="KAK9831897.1"/>
    </source>
</evidence>
<feature type="region of interest" description="Disordered" evidence="11">
    <location>
        <begin position="1"/>
        <end position="22"/>
    </location>
</feature>
<dbReference type="Gene3D" id="1.10.10.10">
    <property type="entry name" value="Winged helix-like DNA-binding domain superfamily/Winged helix DNA-binding domain"/>
    <property type="match status" value="1"/>
</dbReference>
<evidence type="ECO:0000256" key="11">
    <source>
        <dbReference type="SAM" id="MobiDB-lite"/>
    </source>
</evidence>
<feature type="domain" description="Helicase C-terminal" evidence="13">
    <location>
        <begin position="286"/>
        <end position="450"/>
    </location>
</feature>
<feature type="region of interest" description="Disordered" evidence="11">
    <location>
        <begin position="850"/>
        <end position="904"/>
    </location>
</feature>
<dbReference type="InterPro" id="IPR027417">
    <property type="entry name" value="P-loop_NTPase"/>
</dbReference>
<accession>A0AAW1RE29</accession>
<evidence type="ECO:0000256" key="2">
    <source>
        <dbReference type="ARBA" id="ARBA00022741"/>
    </source>
</evidence>
<dbReference type="GO" id="GO:0016787">
    <property type="term" value="F:hydrolase activity"/>
    <property type="evidence" value="ECO:0007669"/>
    <property type="project" value="UniProtKB-KW"/>
</dbReference>
<dbReference type="Pfam" id="PF02889">
    <property type="entry name" value="Sec63"/>
    <property type="match status" value="1"/>
</dbReference>
<evidence type="ECO:0000256" key="3">
    <source>
        <dbReference type="ARBA" id="ARBA00022801"/>
    </source>
</evidence>
<dbReference type="Proteomes" id="UP001445335">
    <property type="component" value="Unassembled WGS sequence"/>
</dbReference>
<feature type="domain" description="Helicase ATP-binding" evidence="12">
    <location>
        <begin position="59"/>
        <end position="256"/>
    </location>
</feature>
<dbReference type="CDD" id="cd18795">
    <property type="entry name" value="SF2_C_Ski2"/>
    <property type="match status" value="1"/>
</dbReference>
<reference evidence="14 15" key="1">
    <citation type="journal article" date="2024" name="Nat. Commun.">
        <title>Phylogenomics reveals the evolutionary origins of lichenization in chlorophyte algae.</title>
        <authorList>
            <person name="Puginier C."/>
            <person name="Libourel C."/>
            <person name="Otte J."/>
            <person name="Skaloud P."/>
            <person name="Haon M."/>
            <person name="Grisel S."/>
            <person name="Petersen M."/>
            <person name="Berrin J.G."/>
            <person name="Delaux P.M."/>
            <person name="Dal Grande F."/>
            <person name="Keller J."/>
        </authorList>
    </citation>
    <scope>NUCLEOTIDE SEQUENCE [LARGE SCALE GENOMIC DNA]</scope>
    <source>
        <strain evidence="14 15">SAG 245.80</strain>
    </source>
</reference>
<keyword evidence="5" id="KW-0067">ATP-binding</keyword>
<sequence>MTSYSTRALAARQPASYPSAEEPSTIDRVRVVAELPQALQPAFAGMFRYFNPVQSEAFSLAFSSDSNLVVAAPTGSGKTGVMELAILRLVARQIDRQGQLRVRRGAFKAVYLAPTRALVQERVRDWQERLGSRLGLSVSELTGDTDTADLAALADTDIICSTPEKFDAVTRKHKNQGGMRFFGEISLVCIDEVHLLNEARGSTLEAGVVSRIKMVSRFREMQELPIASVRFVAVSATIPNVHDIAQWLHVPANGLLVFGEEMRPVKLVTHVRGYAQTGNDFMFERRLNDYLPGIVAEFSKGKPTLIFCSSRKGTVDTAQRMLGDSARAGQSGRFDRALVEACFLDRSILVLCTTSTLALGVNLPAHLVVLKGTRRYSSGAGEAAGYVEYDKSTCLQMVGRAGRPQFDTEGVAVIMTTKNLVQRYRNLLTGEELLESALRAEFAEYLNAEIVLRTVVDVFSAVAWLRSTYLYIRMKRNPAAYGMPVNLPSEAAFDEAAERRPVQSTLTQLAQHGLIGLEQCGTITARVPGQLMAHYYIKLRTMIGLITAPTHASLPDLIMLLARSQEFANVILRRGEKKALNAMNHALERVRFFVPSATRPQKPKERIQTAAEKIFILVNEALSDKPSDTLDFSMRQEVDRILKIGARIAVCMSKLYTHKRLLAATSNALLLQKCLKQRLWDNTRFECRQVPGIGKLLSERLHAAGLSPLRQLAAADPRRIEATTQRHFPFGNQVVQQLCRMMPPPIELKLTLLGQRPGGLVEVEVTLTRTTLQLTSDAADAPGGGGGGARSDAQLIAGTLHDDQLLVHEVLVLEQFPSPLMLRIQAALPPPGQASLSVVATVAPASCQIMDPSQRRSSRPIGTEGRKAAPKRSRATLLWESSASRPANSWSHQRLARQRHAGRF</sequence>
<evidence type="ECO:0000256" key="10">
    <source>
        <dbReference type="ARBA" id="ARBA00048988"/>
    </source>
</evidence>
<dbReference type="InterPro" id="IPR057842">
    <property type="entry name" value="WH_MER3"/>
</dbReference>
<dbReference type="EC" id="5.6.2.4" evidence="9"/>
<evidence type="ECO:0000256" key="8">
    <source>
        <dbReference type="ARBA" id="ARBA00034617"/>
    </source>
</evidence>
<dbReference type="Pfam" id="PF00270">
    <property type="entry name" value="DEAD"/>
    <property type="match status" value="1"/>
</dbReference>
<dbReference type="SUPFAM" id="SSF52540">
    <property type="entry name" value="P-loop containing nucleoside triphosphate hydrolases"/>
    <property type="match status" value="1"/>
</dbReference>
<comment type="caution">
    <text evidence="14">The sequence shown here is derived from an EMBL/GenBank/DDBJ whole genome shotgun (WGS) entry which is preliminary data.</text>
</comment>
<dbReference type="InterPro" id="IPR001650">
    <property type="entry name" value="Helicase_C-like"/>
</dbReference>
<dbReference type="Pfam" id="PF23445">
    <property type="entry name" value="WHD_SNRNP200"/>
    <property type="match status" value="1"/>
</dbReference>
<evidence type="ECO:0000256" key="4">
    <source>
        <dbReference type="ARBA" id="ARBA00022806"/>
    </source>
</evidence>
<proteinExistence type="inferred from homology"/>
<dbReference type="Pfam" id="PF00271">
    <property type="entry name" value="Helicase_C"/>
    <property type="match status" value="1"/>
</dbReference>
<evidence type="ECO:0000259" key="12">
    <source>
        <dbReference type="PROSITE" id="PS51192"/>
    </source>
</evidence>
<dbReference type="GO" id="GO:0051321">
    <property type="term" value="P:meiotic cell cycle"/>
    <property type="evidence" value="ECO:0007669"/>
    <property type="project" value="UniProtKB-KW"/>
</dbReference>
<dbReference type="EMBL" id="JALJOU010000044">
    <property type="protein sequence ID" value="KAK9831897.1"/>
    <property type="molecule type" value="Genomic_DNA"/>
</dbReference>
<name>A0AAW1RE29_9CHLO</name>
<keyword evidence="3" id="KW-0378">Hydrolase</keyword>
<dbReference type="InterPro" id="IPR014001">
    <property type="entry name" value="Helicase_ATP-bd"/>
</dbReference>
<keyword evidence="15" id="KW-1185">Reference proteome</keyword>
<keyword evidence="2" id="KW-0547">Nucleotide-binding</keyword>
<evidence type="ECO:0000256" key="9">
    <source>
        <dbReference type="ARBA" id="ARBA00034808"/>
    </source>
</evidence>
<dbReference type="GO" id="GO:0043138">
    <property type="term" value="F:3'-5' DNA helicase activity"/>
    <property type="evidence" value="ECO:0007669"/>
    <property type="project" value="UniProtKB-EC"/>
</dbReference>
<feature type="compositionally biased region" description="Polar residues" evidence="11">
    <location>
        <begin position="879"/>
        <end position="892"/>
    </location>
</feature>
<dbReference type="InterPro" id="IPR036388">
    <property type="entry name" value="WH-like_DNA-bd_sf"/>
</dbReference>
<dbReference type="GO" id="GO:0005524">
    <property type="term" value="F:ATP binding"/>
    <property type="evidence" value="ECO:0007669"/>
    <property type="project" value="UniProtKB-KW"/>
</dbReference>
<evidence type="ECO:0000256" key="5">
    <source>
        <dbReference type="ARBA" id="ARBA00022840"/>
    </source>
</evidence>
<dbReference type="GO" id="GO:0003676">
    <property type="term" value="F:nucleic acid binding"/>
    <property type="evidence" value="ECO:0007669"/>
    <property type="project" value="InterPro"/>
</dbReference>